<dbReference type="SUPFAM" id="SSF53850">
    <property type="entry name" value="Periplasmic binding protein-like II"/>
    <property type="match status" value="1"/>
</dbReference>
<dbReference type="EMBL" id="REGA01000010">
    <property type="protein sequence ID" value="RQG94224.1"/>
    <property type="molecule type" value="Genomic_DNA"/>
</dbReference>
<protein>
    <submittedName>
        <fullName evidence="2">Carbohydrate ABC transporter substrate-binding protein</fullName>
    </submittedName>
</protein>
<sequence length="433" mass="47505">MGAITAVAIAGCSDDGGNGNGNGDTDADTGNGDASGEDLEIMIAWTGEDGGQGFENLHEGFQEEYPDVETVVNDNPGGAGTGLQTALDTRMFDNDPPGTWGFFPGPDLTDYAEGGLLGDVSEEVWEEEGLEEPIPEYLSDLCYFDEIGYVAVPIEFNRLNNLFYNVEIVEEAGVDPEAIETPSDLTDAMAQVESETDAVGIAQSTQEPWTVLQLWETVLLGEYDFETYTSYIDGEIESIEDEVRDTLEIVVDYTDYNNPDAGSVDFTEATSQFIGEEAAFLHDGQWAVGNFTRADDYEYDEDWHAVAYPGSEDVFMGQCSAFMYPADNPAPEAAINWLRYTGTNDAQIRFNSAKGGIPCRDDAPIDDDEWEFSEHQQVMYDDFLEADNLTGTISHNNVTLPQISTNVYDVFSAFSGTWDVDDTYEGLVDAFDI</sequence>
<keyword evidence="3" id="KW-1185">Reference proteome</keyword>
<comment type="caution">
    <text evidence="2">The sequence shown here is derived from an EMBL/GenBank/DDBJ whole genome shotgun (WGS) entry which is preliminary data.</text>
</comment>
<feature type="region of interest" description="Disordered" evidence="1">
    <location>
        <begin position="12"/>
        <end position="35"/>
    </location>
</feature>
<reference evidence="2 3" key="1">
    <citation type="submission" date="2018-10" db="EMBL/GenBank/DDBJ databases">
        <title>Natrarchaeobius chitinivorans gen. nov., sp. nov., and Natrarchaeobius haloalkaliphilus sp. nov., alkaliphilic, chitin-utilizing haloarchaea from hypersaline alkaline lakes.</title>
        <authorList>
            <person name="Sorokin D.Y."/>
            <person name="Elcheninov A.G."/>
            <person name="Kostrikina N.A."/>
            <person name="Bale N.J."/>
            <person name="Sinninghe Damste J.S."/>
            <person name="Khijniak T.V."/>
            <person name="Kublanov I.V."/>
            <person name="Toshchakov S.V."/>
        </authorList>
    </citation>
    <scope>NUCLEOTIDE SEQUENCE [LARGE SCALE GENOMIC DNA]</scope>
    <source>
        <strain evidence="2 3">AArcht4T</strain>
    </source>
</reference>
<dbReference type="AlphaFoldDB" id="A0A3N6M1I8"/>
<dbReference type="Proteomes" id="UP000282323">
    <property type="component" value="Unassembled WGS sequence"/>
</dbReference>
<dbReference type="InterPro" id="IPR006059">
    <property type="entry name" value="SBP"/>
</dbReference>
<evidence type="ECO:0000313" key="2">
    <source>
        <dbReference type="EMBL" id="RQG94224.1"/>
    </source>
</evidence>
<gene>
    <name evidence="2" type="ORF">EA473_12695</name>
</gene>
<dbReference type="InterPro" id="IPR050490">
    <property type="entry name" value="Bact_solute-bd_prot1"/>
</dbReference>
<evidence type="ECO:0000256" key="1">
    <source>
        <dbReference type="SAM" id="MobiDB-lite"/>
    </source>
</evidence>
<accession>A0A3N6M1I8</accession>
<organism evidence="2 3">
    <name type="scientific">Natrarchaeobius chitinivorans</name>
    <dbReference type="NCBI Taxonomy" id="1679083"/>
    <lineage>
        <taxon>Archaea</taxon>
        <taxon>Methanobacteriati</taxon>
        <taxon>Methanobacteriota</taxon>
        <taxon>Stenosarchaea group</taxon>
        <taxon>Halobacteria</taxon>
        <taxon>Halobacteriales</taxon>
        <taxon>Natrialbaceae</taxon>
        <taxon>Natrarchaeobius</taxon>
    </lineage>
</organism>
<proteinExistence type="predicted"/>
<dbReference type="Pfam" id="PF13416">
    <property type="entry name" value="SBP_bac_8"/>
    <property type="match status" value="1"/>
</dbReference>
<evidence type="ECO:0000313" key="3">
    <source>
        <dbReference type="Proteomes" id="UP000282323"/>
    </source>
</evidence>
<name>A0A3N6M1I8_NATCH</name>
<dbReference type="Gene3D" id="3.40.190.10">
    <property type="entry name" value="Periplasmic binding protein-like II"/>
    <property type="match status" value="2"/>
</dbReference>
<dbReference type="PANTHER" id="PTHR43649">
    <property type="entry name" value="ARABINOSE-BINDING PROTEIN-RELATED"/>
    <property type="match status" value="1"/>
</dbReference>